<dbReference type="SUPFAM" id="SSF49313">
    <property type="entry name" value="Cadherin-like"/>
    <property type="match status" value="6"/>
</dbReference>
<sequence length="1268" mass="146061">MILNRGKCLDHSTIILIILSLIISICGKDIEKKLRRFNLKLPFLKNSSDGKILIDKDATFFNNKDCVIYGRESENFVVNEGKLEMIERKEINVVSVFNKNSSEIRLYTISREDVNVNERLECGELIYKGEVEERNKIFLKPVKVSIGNSKNIIYSLEDENSDFIINPKNGILSIENEEFLTIQNVGEKFNLSVIGSDKNGNQTTCTIQIEVHPERKNNANKVPNFEKNEYTFTVTPGNNNIGKIEVMSSDNKFVFKIIEGSTDRIMIDKETGDLKYIGKPIIENEKMKLVVMVMNEQYNEYVNFITVNINFNGLYSEPPKFINDDKMTLVVVKRYEKYVLLKEFNATDADTTSILLFNIESIKMLNKLRNEIRHNIEEEVKKFIIDDNVLSFNGMIREDISIVEILVSVKDSSHIMEPKDYAYVNIIFENDNDERNNNYLTLLEHPDTIFIGEEIKKGDYIYTIQPKQIPRSLEELIQNNISSNYEFRLIEGNGFVIDNITGIITLDSIPKENTNLIVEVENMITNDLAETSLAVNINKKMKINTPKKYVFMVREDVKKGTIVGYLETHDYNLTGDDSSNFKITNYNALIVVSTLDYESQNDYLFFYGNNEIRIHVFDVNDNIPKTDRLNISLKLMDNVQPGTILDRLNITDLDKNDNLHFSFIGNNVVTNKLFIDDHQNIITRESFIDITDQNTTFQIICSDGLHKISITVFLNIIESINCNPIFTENEMRVFHVDENVPGDFIIGSVKGTSGIGCLINYDIIIDKEEEVLPFIIDDYNGSIILKDSLDYERKDEYKFKVKISSENKESTAYYVVKVNDKNDHTPEFFTHSSIFMIPEDFYVGEVITKVEAFDKDTNDQIYYHLISESGKFNVNYSTGEIVLIKPLDKEETDEYILNVFATNEEFLMLDVESSFDKMIIKIIVDDVNDNGPIFDLDSYEIVVRKDMNPGEKIIQLHTHDMDNENLIGNVKFDVNEVRYHFQGRSREAPSYIFINNDGEIILNNYIDDFSGGFLTAIVTAQDISSSGTSLRTKCYLKIWICSSEHLTNIVLFNGPMVLNFKKSTQLIKRLVESVENSHILVESYGYYQNNGIVFDNKTIAKIVLIRDSEEMMVNDDVIIRLKKDTMKLGDGDLFDVEKNEDDFERLELKKREEEIPVLKFIIVFFLLSLFLIVLGIVCIMLRDRSNFLLQKQNFIDEEIVAMTKENNNILALSKSAYNDVYYLGRKGSLSTFQTSHLYGDDCYSIQTLKINVGKDNNSLQIPYIEEVD</sequence>
<dbReference type="InterPro" id="IPR020894">
    <property type="entry name" value="Cadherin_CS"/>
</dbReference>
<keyword evidence="6 8" id="KW-0472">Membrane</keyword>
<dbReference type="WBParaSite" id="SVE_1619500.1">
    <property type="protein sequence ID" value="SVE_1619500.1"/>
    <property type="gene ID" value="SVE_1619500"/>
</dbReference>
<reference evidence="11" key="2">
    <citation type="submission" date="2015-08" db="UniProtKB">
        <authorList>
            <consortium name="WormBaseParasite"/>
        </authorList>
    </citation>
    <scope>IDENTIFICATION</scope>
</reference>
<feature type="domain" description="Cadherin" evidence="9">
    <location>
        <begin position="108"/>
        <end position="225"/>
    </location>
</feature>
<reference evidence="10" key="1">
    <citation type="submission" date="2014-07" db="EMBL/GenBank/DDBJ databases">
        <authorList>
            <person name="Martin A.A"/>
            <person name="De Silva N."/>
        </authorList>
    </citation>
    <scope>NUCLEOTIDE SEQUENCE</scope>
</reference>
<evidence type="ECO:0000256" key="8">
    <source>
        <dbReference type="SAM" id="Phobius"/>
    </source>
</evidence>
<feature type="domain" description="Cadherin" evidence="9">
    <location>
        <begin position="837"/>
        <end position="934"/>
    </location>
</feature>
<keyword evidence="5 8" id="KW-1133">Transmembrane helix</keyword>
<name>A0A0K0FV31_STRVS</name>
<evidence type="ECO:0000256" key="1">
    <source>
        <dbReference type="ARBA" id="ARBA00004370"/>
    </source>
</evidence>
<keyword evidence="4 7" id="KW-0106">Calcium</keyword>
<evidence type="ECO:0000256" key="4">
    <source>
        <dbReference type="ARBA" id="ARBA00022837"/>
    </source>
</evidence>
<organism evidence="10 11">
    <name type="scientific">Strongyloides venezuelensis</name>
    <name type="common">Threadworm</name>
    <dbReference type="NCBI Taxonomy" id="75913"/>
    <lineage>
        <taxon>Eukaryota</taxon>
        <taxon>Metazoa</taxon>
        <taxon>Ecdysozoa</taxon>
        <taxon>Nematoda</taxon>
        <taxon>Chromadorea</taxon>
        <taxon>Rhabditida</taxon>
        <taxon>Tylenchina</taxon>
        <taxon>Panagrolaimomorpha</taxon>
        <taxon>Strongyloidoidea</taxon>
        <taxon>Strongyloididae</taxon>
        <taxon>Strongyloides</taxon>
    </lineage>
</organism>
<dbReference type="PANTHER" id="PTHR24026">
    <property type="entry name" value="FAT ATYPICAL CADHERIN-RELATED"/>
    <property type="match status" value="1"/>
</dbReference>
<dbReference type="PANTHER" id="PTHR24026:SF133">
    <property type="entry name" value="CADHERIN-RELATED FAMILY MEMBER 2"/>
    <property type="match status" value="1"/>
</dbReference>
<dbReference type="GO" id="GO:0007156">
    <property type="term" value="P:homophilic cell adhesion via plasma membrane adhesion molecules"/>
    <property type="evidence" value="ECO:0007669"/>
    <property type="project" value="InterPro"/>
</dbReference>
<protein>
    <submittedName>
        <fullName evidence="11">Protocadherin-23 (inferred by orthology to a human protein)</fullName>
    </submittedName>
</protein>
<dbReference type="Pfam" id="PF00028">
    <property type="entry name" value="Cadherin"/>
    <property type="match status" value="1"/>
</dbReference>
<dbReference type="GO" id="GO:0005886">
    <property type="term" value="C:plasma membrane"/>
    <property type="evidence" value="ECO:0007669"/>
    <property type="project" value="UniProtKB-SubCell"/>
</dbReference>
<dbReference type="PRINTS" id="PR00205">
    <property type="entry name" value="CADHERIN"/>
</dbReference>
<evidence type="ECO:0000256" key="6">
    <source>
        <dbReference type="ARBA" id="ARBA00023136"/>
    </source>
</evidence>
<feature type="domain" description="Cadherin" evidence="9">
    <location>
        <begin position="728"/>
        <end position="828"/>
    </location>
</feature>
<dbReference type="PROSITE" id="PS50268">
    <property type="entry name" value="CADHERIN_2"/>
    <property type="match status" value="3"/>
</dbReference>
<dbReference type="InterPro" id="IPR015919">
    <property type="entry name" value="Cadherin-like_sf"/>
</dbReference>
<evidence type="ECO:0000256" key="5">
    <source>
        <dbReference type="ARBA" id="ARBA00022989"/>
    </source>
</evidence>
<dbReference type="STRING" id="75913.A0A0K0FV31"/>
<keyword evidence="10" id="KW-1185">Reference proteome</keyword>
<dbReference type="AlphaFoldDB" id="A0A0K0FV31"/>
<evidence type="ECO:0000313" key="10">
    <source>
        <dbReference type="Proteomes" id="UP000035680"/>
    </source>
</evidence>
<dbReference type="CDD" id="cd11304">
    <property type="entry name" value="Cadherin_repeat"/>
    <property type="match status" value="5"/>
</dbReference>
<keyword evidence="2 8" id="KW-0812">Transmembrane</keyword>
<keyword evidence="3" id="KW-0677">Repeat</keyword>
<comment type="subcellular location">
    <subcellularLocation>
        <location evidence="1">Membrane</location>
    </subcellularLocation>
</comment>
<dbReference type="Proteomes" id="UP000035680">
    <property type="component" value="Unassembled WGS sequence"/>
</dbReference>
<feature type="transmembrane region" description="Helical" evidence="8">
    <location>
        <begin position="1157"/>
        <end position="1181"/>
    </location>
</feature>
<evidence type="ECO:0000256" key="2">
    <source>
        <dbReference type="ARBA" id="ARBA00022692"/>
    </source>
</evidence>
<dbReference type="Gene3D" id="2.60.40.60">
    <property type="entry name" value="Cadherins"/>
    <property type="match status" value="5"/>
</dbReference>
<evidence type="ECO:0000313" key="11">
    <source>
        <dbReference type="WBParaSite" id="SVE_1619500.1"/>
    </source>
</evidence>
<dbReference type="InterPro" id="IPR002126">
    <property type="entry name" value="Cadherin-like_dom"/>
</dbReference>
<proteinExistence type="predicted"/>
<evidence type="ECO:0000259" key="9">
    <source>
        <dbReference type="PROSITE" id="PS50268"/>
    </source>
</evidence>
<dbReference type="SMART" id="SM00112">
    <property type="entry name" value="CA"/>
    <property type="match status" value="4"/>
</dbReference>
<evidence type="ECO:0000256" key="3">
    <source>
        <dbReference type="ARBA" id="ARBA00022737"/>
    </source>
</evidence>
<accession>A0A0K0FV31</accession>
<dbReference type="PROSITE" id="PS00232">
    <property type="entry name" value="CADHERIN_1"/>
    <property type="match status" value="2"/>
</dbReference>
<evidence type="ECO:0000256" key="7">
    <source>
        <dbReference type="PROSITE-ProRule" id="PRU00043"/>
    </source>
</evidence>
<dbReference type="GO" id="GO:0005509">
    <property type="term" value="F:calcium ion binding"/>
    <property type="evidence" value="ECO:0007669"/>
    <property type="project" value="UniProtKB-UniRule"/>
</dbReference>